<name>A0A934UN90_9SPHI</name>
<accession>A0A934UN90</accession>
<gene>
    <name evidence="1" type="ORF">I5M19_12745</name>
</gene>
<comment type="caution">
    <text evidence="1">The sequence shown here is derived from an EMBL/GenBank/DDBJ whole genome shotgun (WGS) entry which is preliminary data.</text>
</comment>
<keyword evidence="2" id="KW-1185">Reference proteome</keyword>
<proteinExistence type="predicted"/>
<sequence length="234" mass="27584">MIKRFLLLLLTPTLCFSQSRNEFWGKLNIKHTIEKKWSVNLDVQYRSQQNPYNNNDNLFSNYLTGAARLTVNYQFKNEWQLVIIPIAWFNSSEIKNSESDHSNADEIRTGGGFIKGFKIGNVINKNRFLVEWRSLNYNIPQNYLQQRFRLQNNFKFTLGTSPQKTYEFNYLLGNEFMVKHQHKSFSVDQNRILNSLQLAWNKNDINLGYQLTIQNGRTGNINRNQLLLTYGIDL</sequence>
<dbReference type="AlphaFoldDB" id="A0A934UN90"/>
<reference evidence="1" key="1">
    <citation type="submission" date="2020-12" db="EMBL/GenBank/DDBJ databases">
        <title>Bacterial novel species Mucilaginibacter sp. SD-g isolated from soil.</title>
        <authorList>
            <person name="Jung H.-Y."/>
        </authorList>
    </citation>
    <scope>NUCLEOTIDE SEQUENCE</scope>
    <source>
        <strain evidence="1">SD-g</strain>
    </source>
</reference>
<dbReference type="EMBL" id="JAEHFW010000002">
    <property type="protein sequence ID" value="MBK0380184.1"/>
    <property type="molecule type" value="Genomic_DNA"/>
</dbReference>
<dbReference type="InterPro" id="IPR019619">
    <property type="entry name" value="DUF2490"/>
</dbReference>
<organism evidence="1 2">
    <name type="scientific">Mucilaginibacter segetis</name>
    <dbReference type="NCBI Taxonomy" id="2793071"/>
    <lineage>
        <taxon>Bacteria</taxon>
        <taxon>Pseudomonadati</taxon>
        <taxon>Bacteroidota</taxon>
        <taxon>Sphingobacteriia</taxon>
        <taxon>Sphingobacteriales</taxon>
        <taxon>Sphingobacteriaceae</taxon>
        <taxon>Mucilaginibacter</taxon>
    </lineage>
</organism>
<evidence type="ECO:0000313" key="2">
    <source>
        <dbReference type="Proteomes" id="UP000613193"/>
    </source>
</evidence>
<dbReference type="Proteomes" id="UP000613193">
    <property type="component" value="Unassembled WGS sequence"/>
</dbReference>
<dbReference type="Pfam" id="PF10677">
    <property type="entry name" value="DUF2490"/>
    <property type="match status" value="1"/>
</dbReference>
<dbReference type="RefSeq" id="WP_200066713.1">
    <property type="nucleotide sequence ID" value="NZ_JAEHFW010000002.1"/>
</dbReference>
<evidence type="ECO:0000313" key="1">
    <source>
        <dbReference type="EMBL" id="MBK0380184.1"/>
    </source>
</evidence>
<protein>
    <submittedName>
        <fullName evidence="1">DUF2490 domain-containing protein</fullName>
    </submittedName>
</protein>